<evidence type="ECO:0000313" key="2">
    <source>
        <dbReference type="Proteomes" id="UP000654345"/>
    </source>
</evidence>
<keyword evidence="2" id="KW-1185">Reference proteome</keyword>
<proteinExistence type="predicted"/>
<accession>A0ABQ3UUB5</accession>
<reference evidence="1 2" key="1">
    <citation type="journal article" date="2021" name="Int. J. Syst. Evol. Microbiol.">
        <title>Reticulibacter mediterranei gen. nov., sp. nov., within the new family Reticulibacteraceae fam. nov., and Ktedonospora formicarum gen. nov., sp. nov., Ktedonobacter robiniae sp. nov., Dictyobacter formicarum sp. nov. and Dictyobacter arantiisoli sp. nov., belonging to the class Ktedonobacteria.</title>
        <authorList>
            <person name="Yabe S."/>
            <person name="Zheng Y."/>
            <person name="Wang C.M."/>
            <person name="Sakai Y."/>
            <person name="Abe K."/>
            <person name="Yokota A."/>
            <person name="Donadio S."/>
            <person name="Cavaletti L."/>
            <person name="Monciardini P."/>
        </authorList>
    </citation>
    <scope>NUCLEOTIDE SEQUENCE [LARGE SCALE GENOMIC DNA]</scope>
    <source>
        <strain evidence="1 2">SOSP1-30</strain>
    </source>
</reference>
<protein>
    <submittedName>
        <fullName evidence="1">Alkaline ceramidase</fullName>
    </submittedName>
</protein>
<comment type="caution">
    <text evidence="1">The sequence shown here is derived from an EMBL/GenBank/DDBJ whole genome shotgun (WGS) entry which is preliminary data.</text>
</comment>
<dbReference type="Proteomes" id="UP000654345">
    <property type="component" value="Unassembled WGS sequence"/>
</dbReference>
<dbReference type="RefSeq" id="WP_201372799.1">
    <property type="nucleotide sequence ID" value="NZ_BNJG01000002.1"/>
</dbReference>
<evidence type="ECO:0000313" key="1">
    <source>
        <dbReference type="EMBL" id="GHO56250.1"/>
    </source>
</evidence>
<name>A0ABQ3UUB5_9CHLR</name>
<dbReference type="EMBL" id="BNJG01000002">
    <property type="protein sequence ID" value="GHO56250.1"/>
    <property type="molecule type" value="Genomic_DNA"/>
</dbReference>
<sequence length="458" mass="48838">MSYAEFTTRRDLLMGVARAVITPPVGSEMSGFIARNSGMLGVHDDLYVRAMAWSNGDDASRAILLTLDVIGLDFSTVEAIRQRITARTTIPGIRIAITATHTHGGPSVMDGRLGGKVDPSYLDFLLQTSADTAVTAVSKQVPVTARFTVGYEPTVGKNRRIPDGIIDPAVPVLRFDGLDGRPYALLVSYACHPVTLGADNFLATADYPGYTVRALEAVYADAHVQFVTGCCGQINTGHSAQDSVKGRGLERRTYAECQRLGRLIAGAALQASERGAAPGGAPLAMLSRAQGSAAVQVLRRVVELPLLKPESPDALRQFAVRCHEEAARLQCTGVSTGDVLLLRGWAAWAEKMSTDPHPARSITAEIIVLALGEMSIVMLPGEPFVELGLTIKARAGNETLMVIGYANGSPGYIPDRSAYETGGYEVTEAYRFYNYPAGFAPEAGEVLVQGALDLLAQL</sequence>
<gene>
    <name evidence="1" type="ORF">KSB_47250</name>
</gene>
<organism evidence="1 2">
    <name type="scientific">Ktedonobacter robiniae</name>
    <dbReference type="NCBI Taxonomy" id="2778365"/>
    <lineage>
        <taxon>Bacteria</taxon>
        <taxon>Bacillati</taxon>
        <taxon>Chloroflexota</taxon>
        <taxon>Ktedonobacteria</taxon>
        <taxon>Ktedonobacterales</taxon>
        <taxon>Ktedonobacteraceae</taxon>
        <taxon>Ktedonobacter</taxon>
    </lineage>
</organism>